<protein>
    <submittedName>
        <fullName evidence="1">Uncharacterized protein</fullName>
    </submittedName>
</protein>
<comment type="caution">
    <text evidence="1">The sequence shown here is derived from an EMBL/GenBank/DDBJ whole genome shotgun (WGS) entry which is preliminary data.</text>
</comment>
<feature type="non-terminal residue" evidence="1">
    <location>
        <position position="1"/>
    </location>
</feature>
<reference evidence="1" key="1">
    <citation type="submission" date="2020-07" db="EMBL/GenBank/DDBJ databases">
        <title>Multicomponent nature underlies the extraordinary mechanical properties of spider dragline silk.</title>
        <authorList>
            <person name="Kono N."/>
            <person name="Nakamura H."/>
            <person name="Mori M."/>
            <person name="Yoshida Y."/>
            <person name="Ohtoshi R."/>
            <person name="Malay A.D."/>
            <person name="Moran D.A.P."/>
            <person name="Tomita M."/>
            <person name="Numata K."/>
            <person name="Arakawa K."/>
        </authorList>
    </citation>
    <scope>NUCLEOTIDE SEQUENCE</scope>
</reference>
<sequence length="68" mass="7661">KGRFTLERAQSKALRIITGAVKTTPITDMQSYTSNPVIAIEIKKKAVYSLKGRHRIEYNGRMNANQVP</sequence>
<gene>
    <name evidence="1" type="ORF">TNCT_255841</name>
</gene>
<name>A0A8X6M1C9_TRICU</name>
<proteinExistence type="predicted"/>
<keyword evidence="2" id="KW-1185">Reference proteome</keyword>
<dbReference type="AlphaFoldDB" id="A0A8X6M1C9"/>
<dbReference type="Proteomes" id="UP000887116">
    <property type="component" value="Unassembled WGS sequence"/>
</dbReference>
<evidence type="ECO:0000313" key="1">
    <source>
        <dbReference type="EMBL" id="GFR29665.1"/>
    </source>
</evidence>
<evidence type="ECO:0000313" key="2">
    <source>
        <dbReference type="Proteomes" id="UP000887116"/>
    </source>
</evidence>
<dbReference type="EMBL" id="BMAO01039191">
    <property type="protein sequence ID" value="GFR29665.1"/>
    <property type="molecule type" value="Genomic_DNA"/>
</dbReference>
<accession>A0A8X6M1C9</accession>
<dbReference type="OrthoDB" id="10521212at2759"/>
<organism evidence="1 2">
    <name type="scientific">Trichonephila clavata</name>
    <name type="common">Joro spider</name>
    <name type="synonym">Nephila clavata</name>
    <dbReference type="NCBI Taxonomy" id="2740835"/>
    <lineage>
        <taxon>Eukaryota</taxon>
        <taxon>Metazoa</taxon>
        <taxon>Ecdysozoa</taxon>
        <taxon>Arthropoda</taxon>
        <taxon>Chelicerata</taxon>
        <taxon>Arachnida</taxon>
        <taxon>Araneae</taxon>
        <taxon>Araneomorphae</taxon>
        <taxon>Entelegynae</taxon>
        <taxon>Araneoidea</taxon>
        <taxon>Nephilidae</taxon>
        <taxon>Trichonephila</taxon>
    </lineage>
</organism>